<evidence type="ECO:0000313" key="2">
    <source>
        <dbReference type="EMBL" id="PIO12020.1"/>
    </source>
</evidence>
<organism evidence="2 3">
    <name type="scientific">Aquarana catesbeiana</name>
    <name type="common">American bullfrog</name>
    <name type="synonym">Rana catesbeiana</name>
    <dbReference type="NCBI Taxonomy" id="8400"/>
    <lineage>
        <taxon>Eukaryota</taxon>
        <taxon>Metazoa</taxon>
        <taxon>Chordata</taxon>
        <taxon>Craniata</taxon>
        <taxon>Vertebrata</taxon>
        <taxon>Euteleostomi</taxon>
        <taxon>Amphibia</taxon>
        <taxon>Batrachia</taxon>
        <taxon>Anura</taxon>
        <taxon>Neobatrachia</taxon>
        <taxon>Ranoidea</taxon>
        <taxon>Ranidae</taxon>
        <taxon>Aquarana</taxon>
    </lineage>
</organism>
<evidence type="ECO:0008006" key="4">
    <source>
        <dbReference type="Google" id="ProtNLM"/>
    </source>
</evidence>
<dbReference type="AlphaFoldDB" id="A0A2G9Q8W0"/>
<evidence type="ECO:0000256" key="1">
    <source>
        <dbReference type="SAM" id="MobiDB-lite"/>
    </source>
</evidence>
<dbReference type="InterPro" id="IPR013083">
    <property type="entry name" value="Znf_RING/FYVE/PHD"/>
</dbReference>
<accession>A0A2G9Q8W0</accession>
<gene>
    <name evidence="2" type="ORF">AB205_0054020</name>
</gene>
<sequence>MSRVWEIHQRSHPKMRTYQSPDCPKSYIYKRPTPPRSIPSAGDPSEEPPQEEDLSVSRLPQILYIPVRAPLTPEGPHSLGASRVREIHQRSHPKKRTYQCPDCPKSYIY</sequence>
<dbReference type="EMBL" id="KZ046831">
    <property type="protein sequence ID" value="PIO12020.1"/>
    <property type="molecule type" value="Genomic_DNA"/>
</dbReference>
<protein>
    <recommendedName>
        <fullName evidence="4">C2H2-type domain-containing protein</fullName>
    </recommendedName>
</protein>
<name>A0A2G9Q8W0_AQUCT</name>
<dbReference type="Gene3D" id="3.30.40.10">
    <property type="entry name" value="Zinc/RING finger domain, C3HC4 (zinc finger)"/>
    <property type="match status" value="1"/>
</dbReference>
<feature type="non-terminal residue" evidence="2">
    <location>
        <position position="109"/>
    </location>
</feature>
<dbReference type="Proteomes" id="UP000228934">
    <property type="component" value="Unassembled WGS sequence"/>
</dbReference>
<proteinExistence type="predicted"/>
<feature type="region of interest" description="Disordered" evidence="1">
    <location>
        <begin position="1"/>
        <end position="109"/>
    </location>
</feature>
<keyword evidence="3" id="KW-1185">Reference proteome</keyword>
<evidence type="ECO:0000313" key="3">
    <source>
        <dbReference type="Proteomes" id="UP000228934"/>
    </source>
</evidence>
<feature type="compositionally biased region" description="Acidic residues" evidence="1">
    <location>
        <begin position="44"/>
        <end position="54"/>
    </location>
</feature>
<reference evidence="3" key="1">
    <citation type="journal article" date="2017" name="Nat. Commun.">
        <title>The North American bullfrog draft genome provides insight into hormonal regulation of long noncoding RNA.</title>
        <authorList>
            <person name="Hammond S.A."/>
            <person name="Warren R.L."/>
            <person name="Vandervalk B.P."/>
            <person name="Kucuk E."/>
            <person name="Khan H."/>
            <person name="Gibb E.A."/>
            <person name="Pandoh P."/>
            <person name="Kirk H."/>
            <person name="Zhao Y."/>
            <person name="Jones M."/>
            <person name="Mungall A.J."/>
            <person name="Coope R."/>
            <person name="Pleasance S."/>
            <person name="Moore R.A."/>
            <person name="Holt R.A."/>
            <person name="Round J.M."/>
            <person name="Ohora S."/>
            <person name="Walle B.V."/>
            <person name="Veldhoen N."/>
            <person name="Helbing C.C."/>
            <person name="Birol I."/>
        </authorList>
    </citation>
    <scope>NUCLEOTIDE SEQUENCE [LARGE SCALE GENOMIC DNA]</scope>
</reference>